<evidence type="ECO:0000256" key="5">
    <source>
        <dbReference type="ARBA" id="ARBA00022729"/>
    </source>
</evidence>
<evidence type="ECO:0000256" key="6">
    <source>
        <dbReference type="ARBA" id="ARBA00023002"/>
    </source>
</evidence>
<dbReference type="RefSeq" id="WP_166396816.1">
    <property type="nucleotide sequence ID" value="NZ_CP045121.1"/>
</dbReference>
<dbReference type="EMBL" id="CP045121">
    <property type="protein sequence ID" value="QIN79156.1"/>
    <property type="molecule type" value="Genomic_DNA"/>
</dbReference>
<evidence type="ECO:0000256" key="15">
    <source>
        <dbReference type="SAM" id="Phobius"/>
    </source>
</evidence>
<comment type="subcellular location">
    <subcellularLocation>
        <location evidence="1">Cell envelope</location>
    </subcellularLocation>
</comment>
<dbReference type="Pfam" id="PF04261">
    <property type="entry name" value="Dyp_perox_N"/>
    <property type="match status" value="1"/>
</dbReference>
<comment type="catalytic activity">
    <reaction evidence="12">
        <text>heme b + 2 H(+) = protoporphyrin IX + Fe(2+)</text>
        <dbReference type="Rhea" id="RHEA:22584"/>
        <dbReference type="ChEBI" id="CHEBI:15378"/>
        <dbReference type="ChEBI" id="CHEBI:29033"/>
        <dbReference type="ChEBI" id="CHEBI:57306"/>
        <dbReference type="ChEBI" id="CHEBI:60344"/>
        <dbReference type="EC" id="4.98.1.1"/>
    </reaction>
    <physiologicalReaction direction="left-to-right" evidence="12">
        <dbReference type="Rhea" id="RHEA:22585"/>
    </physiologicalReaction>
</comment>
<dbReference type="PANTHER" id="PTHR30521:SF4">
    <property type="entry name" value="DEFERROCHELATASE"/>
    <property type="match status" value="1"/>
</dbReference>
<comment type="similarity">
    <text evidence="9 13">Belongs to the DyP-type peroxidase family.</text>
</comment>
<accession>A0A6G8PY78</accession>
<evidence type="ECO:0000256" key="2">
    <source>
        <dbReference type="ARBA" id="ARBA00022559"/>
    </source>
</evidence>
<name>A0A6G8PY78_9ACTN</name>
<dbReference type="PROSITE" id="PS51318">
    <property type="entry name" value="TAT"/>
    <property type="match status" value="1"/>
</dbReference>
<keyword evidence="7 13" id="KW-0408">Iron</keyword>
<keyword evidence="19" id="KW-1185">Reference proteome</keyword>
<dbReference type="NCBIfam" id="TIGR01413">
    <property type="entry name" value="Dyp_perox_fam"/>
    <property type="match status" value="1"/>
</dbReference>
<reference evidence="18 19" key="1">
    <citation type="submission" date="2019-10" db="EMBL/GenBank/DDBJ databases">
        <title>Rubrobacter sp nov SCSIO 52915 isolated from a deep-sea sediment in the South China Sea.</title>
        <authorList>
            <person name="Chen R.W."/>
        </authorList>
    </citation>
    <scope>NUCLEOTIDE SEQUENCE [LARGE SCALE GENOMIC DNA]</scope>
    <source>
        <strain evidence="18 19">SCSIO 52915</strain>
    </source>
</reference>
<dbReference type="PANTHER" id="PTHR30521">
    <property type="entry name" value="DEFERROCHELATASE/PEROXIDASE"/>
    <property type="match status" value="1"/>
</dbReference>
<keyword evidence="15" id="KW-0472">Membrane</keyword>
<evidence type="ECO:0000256" key="10">
    <source>
        <dbReference type="ARBA" id="ARBA00033771"/>
    </source>
</evidence>
<comment type="function">
    <text evidence="13">Involved in the recovery of exogenous heme iron. Extracts iron from heme while preserving the protoporphyrin ring intact.</text>
</comment>
<organism evidence="18 19">
    <name type="scientific">Rubrobacter marinus</name>
    <dbReference type="NCBI Taxonomy" id="2653852"/>
    <lineage>
        <taxon>Bacteria</taxon>
        <taxon>Bacillati</taxon>
        <taxon>Actinomycetota</taxon>
        <taxon>Rubrobacteria</taxon>
        <taxon>Rubrobacterales</taxon>
        <taxon>Rubrobacteraceae</taxon>
        <taxon>Rubrobacter</taxon>
    </lineage>
</organism>
<dbReference type="GO" id="GO:0004325">
    <property type="term" value="F:ferrochelatase activity"/>
    <property type="evidence" value="ECO:0007669"/>
    <property type="project" value="UniProtKB-EC"/>
</dbReference>
<dbReference type="InterPro" id="IPR006314">
    <property type="entry name" value="Dyp_peroxidase"/>
</dbReference>
<evidence type="ECO:0000256" key="11">
    <source>
        <dbReference type="ARBA" id="ARBA00033775"/>
    </source>
</evidence>
<dbReference type="InterPro" id="IPR006311">
    <property type="entry name" value="TAT_signal"/>
</dbReference>
<dbReference type="InterPro" id="IPR048328">
    <property type="entry name" value="Dyp_perox_C"/>
</dbReference>
<dbReference type="EC" id="1.11.1.-" evidence="13"/>
<evidence type="ECO:0000256" key="4">
    <source>
        <dbReference type="ARBA" id="ARBA00022723"/>
    </source>
</evidence>
<evidence type="ECO:0000256" key="1">
    <source>
        <dbReference type="ARBA" id="ARBA00004196"/>
    </source>
</evidence>
<keyword evidence="3 13" id="KW-0349">Heme</keyword>
<sequence>MSREERPEQERGASGPLDGPRGKRLSRREAFRLAGAAGTGLALGAGGMGVAARGSRAEEASPDAEAVPFYGAHQAGIATPSQHRLHFTAFDVVTEDRDELRDLLREWSEAAALMCAGEPVGDVGGAGFSPYLPPDDTGEAIGHPASRLTITFGFGPTLFERDGEDRFGLAARRPKALAPIPPMPGDALRPELSGGDLCVQACADDPQVAFHAVRNLARIGRGVVEMRWSQMGFGRTSSTSRQQETGRNLFGFKDGTNNLKAEDERAMDRNVWVGLSEGPGWMEGGTYLVSRRIRMLIEVWDRSSLDDQEKTFGRHKVSGAPIGREGEFDAVDLEAEGEDGEPLVPENSHVRLGAEGGESILRRSYSYTDGIDRERGQLDAGLFFVCFQRDPGRQFVPMQRRMAENDALNEYISHTGSAVFALPPGAREGGYVGEGLFAGA</sequence>
<keyword evidence="2 13" id="KW-0575">Peroxidase</keyword>
<dbReference type="InterPro" id="IPR011008">
    <property type="entry name" value="Dimeric_a/b-barrel"/>
</dbReference>
<dbReference type="AlphaFoldDB" id="A0A6G8PY78"/>
<feature type="domain" description="Dyp-type peroxidase N-terminal" evidence="16">
    <location>
        <begin position="74"/>
        <end position="233"/>
    </location>
</feature>
<dbReference type="GO" id="GO:0020037">
    <property type="term" value="F:heme binding"/>
    <property type="evidence" value="ECO:0007669"/>
    <property type="project" value="InterPro"/>
</dbReference>
<dbReference type="Pfam" id="PF20628">
    <property type="entry name" value="Dyp_perox_C"/>
    <property type="match status" value="1"/>
</dbReference>
<dbReference type="GO" id="GO:0033212">
    <property type="term" value="P:iron import into cell"/>
    <property type="evidence" value="ECO:0007669"/>
    <property type="project" value="InterPro"/>
</dbReference>
<dbReference type="InterPro" id="IPR048327">
    <property type="entry name" value="Dyp_perox_N"/>
</dbReference>
<feature type="transmembrane region" description="Helical" evidence="15">
    <location>
        <begin position="30"/>
        <end position="52"/>
    </location>
</feature>
<evidence type="ECO:0000259" key="16">
    <source>
        <dbReference type="Pfam" id="PF04261"/>
    </source>
</evidence>
<comment type="cofactor">
    <cofactor evidence="13">
        <name>heme b</name>
        <dbReference type="ChEBI" id="CHEBI:60344"/>
    </cofactor>
    <text evidence="13">Binds 1 heme b (iron(II)-protoporphyrin IX) group non-covalently per subunit.</text>
</comment>
<evidence type="ECO:0000256" key="12">
    <source>
        <dbReference type="ARBA" id="ARBA00048856"/>
    </source>
</evidence>
<keyword evidence="15" id="KW-0812">Transmembrane</keyword>
<dbReference type="GO" id="GO:0004601">
    <property type="term" value="F:peroxidase activity"/>
    <property type="evidence" value="ECO:0007669"/>
    <property type="project" value="UniProtKB-KW"/>
</dbReference>
<evidence type="ECO:0000256" key="9">
    <source>
        <dbReference type="ARBA" id="ARBA00025737"/>
    </source>
</evidence>
<dbReference type="SUPFAM" id="SSF54909">
    <property type="entry name" value="Dimeric alpha+beta barrel"/>
    <property type="match status" value="1"/>
</dbReference>
<dbReference type="GO" id="GO:0030313">
    <property type="term" value="C:cell envelope"/>
    <property type="evidence" value="ECO:0007669"/>
    <property type="project" value="UniProtKB-SubCell"/>
</dbReference>
<evidence type="ECO:0000256" key="14">
    <source>
        <dbReference type="SAM" id="MobiDB-lite"/>
    </source>
</evidence>
<dbReference type="GO" id="GO:0046872">
    <property type="term" value="F:metal ion binding"/>
    <property type="evidence" value="ECO:0007669"/>
    <property type="project" value="UniProtKB-KW"/>
</dbReference>
<feature type="compositionally biased region" description="Basic and acidic residues" evidence="14">
    <location>
        <begin position="1"/>
        <end position="11"/>
    </location>
</feature>
<keyword evidence="15" id="KW-1133">Transmembrane helix</keyword>
<keyword evidence="8" id="KW-0456">Lyase</keyword>
<feature type="domain" description="Dyp-type peroxidase C-terminal" evidence="17">
    <location>
        <begin position="246"/>
        <end position="426"/>
    </location>
</feature>
<dbReference type="NCBIfam" id="TIGR01412">
    <property type="entry name" value="tat_substr_1"/>
    <property type="match status" value="1"/>
</dbReference>
<proteinExistence type="inferred from homology"/>
<feature type="region of interest" description="Disordered" evidence="14">
    <location>
        <begin position="1"/>
        <end position="26"/>
    </location>
</feature>
<evidence type="ECO:0000313" key="19">
    <source>
        <dbReference type="Proteomes" id="UP000502706"/>
    </source>
</evidence>
<gene>
    <name evidence="18" type="primary">efeB</name>
    <name evidence="18" type="ORF">GBA65_12205</name>
</gene>
<keyword evidence="5" id="KW-0732">Signal</keyword>
<keyword evidence="4 13" id="KW-0479">Metal-binding</keyword>
<evidence type="ECO:0000256" key="8">
    <source>
        <dbReference type="ARBA" id="ARBA00023239"/>
    </source>
</evidence>
<dbReference type="GO" id="GO:0005829">
    <property type="term" value="C:cytosol"/>
    <property type="evidence" value="ECO:0007669"/>
    <property type="project" value="TreeGrafter"/>
</dbReference>
<evidence type="ECO:0000256" key="13">
    <source>
        <dbReference type="RuleBase" id="RU365017"/>
    </source>
</evidence>
<dbReference type="Proteomes" id="UP000502706">
    <property type="component" value="Chromosome"/>
</dbReference>
<dbReference type="PROSITE" id="PS51404">
    <property type="entry name" value="DYP_PEROXIDASE"/>
    <property type="match status" value="1"/>
</dbReference>
<keyword evidence="6 13" id="KW-0560">Oxidoreductase</keyword>
<evidence type="ECO:0000256" key="7">
    <source>
        <dbReference type="ARBA" id="ARBA00023004"/>
    </source>
</evidence>
<dbReference type="KEGG" id="rmar:GBA65_12205"/>
<evidence type="ECO:0000256" key="3">
    <source>
        <dbReference type="ARBA" id="ARBA00022617"/>
    </source>
</evidence>
<dbReference type="InterPro" id="IPR006313">
    <property type="entry name" value="EfeB/EfeN"/>
</dbReference>
<evidence type="ECO:0000313" key="18">
    <source>
        <dbReference type="EMBL" id="QIN79156.1"/>
    </source>
</evidence>
<protein>
    <recommendedName>
        <fullName evidence="10 13">Deferrochelatase</fullName>
        <ecNumber evidence="13">1.11.1.-</ecNumber>
    </recommendedName>
    <alternativeName>
        <fullName evidence="11 13">Peroxidase EfeB</fullName>
    </alternativeName>
</protein>
<evidence type="ECO:0000259" key="17">
    <source>
        <dbReference type="Pfam" id="PF20628"/>
    </source>
</evidence>